<evidence type="ECO:0000256" key="3">
    <source>
        <dbReference type="ARBA" id="ARBA00022737"/>
    </source>
</evidence>
<accession>A0A8J5N847</accession>
<evidence type="ECO:0000256" key="5">
    <source>
        <dbReference type="PROSITE-ProRule" id="PRU00221"/>
    </source>
</evidence>
<gene>
    <name evidence="6" type="primary">NUP43-L</name>
    <name evidence="6" type="ORF">Hamer_G003355</name>
</gene>
<keyword evidence="3" id="KW-0677">Repeat</keyword>
<dbReference type="EMBL" id="JAHLQT010007678">
    <property type="protein sequence ID" value="KAG7174413.1"/>
    <property type="molecule type" value="Genomic_DNA"/>
</dbReference>
<evidence type="ECO:0000313" key="7">
    <source>
        <dbReference type="Proteomes" id="UP000747542"/>
    </source>
</evidence>
<comment type="caution">
    <text evidence="6">The sequence shown here is derived from an EMBL/GenBank/DDBJ whole genome shotgun (WGS) entry which is preliminary data.</text>
</comment>
<dbReference type="Proteomes" id="UP000747542">
    <property type="component" value="Unassembled WGS sequence"/>
</dbReference>
<proteinExistence type="predicted"/>
<dbReference type="OrthoDB" id="47172at2759"/>
<dbReference type="GO" id="GO:0031080">
    <property type="term" value="C:nuclear pore outer ring"/>
    <property type="evidence" value="ECO:0007669"/>
    <property type="project" value="TreeGrafter"/>
</dbReference>
<evidence type="ECO:0000256" key="2">
    <source>
        <dbReference type="ARBA" id="ARBA00022574"/>
    </source>
</evidence>
<sequence>MVGKAVVSKKYVSRKVKAVRWKPPLSDYGRTDTLVTGSWGDTENVVGVWHVPESEDDPTLVNQLMHSGNVNDIQYVTRDMFAAGSSTGGVKLYKHNNSNHIEEKMSWDRLHSFLGGAAPCTALATNGDQIASVGEDGKLVIINPNQKATNRTIESVGGCSVYAVVYVRASEVVTANMQGHLKLWDLRASQPAKATLLSPDQIAVCHLAGHPTQQHLVAAGGEDGALAIWDMRNTGQPFSIISAHNGPISEVKFHPGAPEHLFTCGLDGQLLHWDASASARPTHMSSFKSTRELPGGSVTVWLSSDVARGAIDTTCVIPQSPLPINSIDVEGTTLIAGSDNEAIFTVRKVMLY</sequence>
<dbReference type="PANTHER" id="PTHR22652:SF0">
    <property type="entry name" value="NUCLEOPORIN NUP43"/>
    <property type="match status" value="1"/>
</dbReference>
<feature type="repeat" description="WD" evidence="5">
    <location>
        <begin position="241"/>
        <end position="283"/>
    </location>
</feature>
<dbReference type="InterPro" id="IPR019775">
    <property type="entry name" value="WD40_repeat_CS"/>
</dbReference>
<dbReference type="PROSITE" id="PS00678">
    <property type="entry name" value="WD_REPEATS_1"/>
    <property type="match status" value="1"/>
</dbReference>
<dbReference type="PANTHER" id="PTHR22652">
    <property type="entry name" value="NUCLEOPORIN NUP43"/>
    <property type="match status" value="1"/>
</dbReference>
<evidence type="ECO:0000256" key="1">
    <source>
        <dbReference type="ARBA" id="ARBA00004123"/>
    </source>
</evidence>
<keyword evidence="4" id="KW-0539">Nucleus</keyword>
<keyword evidence="7" id="KW-1185">Reference proteome</keyword>
<evidence type="ECO:0000256" key="4">
    <source>
        <dbReference type="ARBA" id="ARBA00023242"/>
    </source>
</evidence>
<dbReference type="AlphaFoldDB" id="A0A8J5N847"/>
<dbReference type="SMART" id="SM00320">
    <property type="entry name" value="WD40"/>
    <property type="match status" value="5"/>
</dbReference>
<keyword evidence="2 5" id="KW-0853">WD repeat</keyword>
<comment type="subcellular location">
    <subcellularLocation>
        <location evidence="1">Nucleus</location>
    </subcellularLocation>
</comment>
<evidence type="ECO:0000313" key="6">
    <source>
        <dbReference type="EMBL" id="KAG7174413.1"/>
    </source>
</evidence>
<name>A0A8J5N847_HOMAM</name>
<organism evidence="6 7">
    <name type="scientific">Homarus americanus</name>
    <name type="common">American lobster</name>
    <dbReference type="NCBI Taxonomy" id="6706"/>
    <lineage>
        <taxon>Eukaryota</taxon>
        <taxon>Metazoa</taxon>
        <taxon>Ecdysozoa</taxon>
        <taxon>Arthropoda</taxon>
        <taxon>Crustacea</taxon>
        <taxon>Multicrustacea</taxon>
        <taxon>Malacostraca</taxon>
        <taxon>Eumalacostraca</taxon>
        <taxon>Eucarida</taxon>
        <taxon>Decapoda</taxon>
        <taxon>Pleocyemata</taxon>
        <taxon>Astacidea</taxon>
        <taxon>Nephropoidea</taxon>
        <taxon>Nephropidae</taxon>
        <taxon>Homarus</taxon>
    </lineage>
</organism>
<reference evidence="6" key="1">
    <citation type="journal article" date="2021" name="Sci. Adv.">
        <title>The American lobster genome reveals insights on longevity, neural, and immune adaptations.</title>
        <authorList>
            <person name="Polinski J.M."/>
            <person name="Zimin A.V."/>
            <person name="Clark K.F."/>
            <person name="Kohn A.B."/>
            <person name="Sadowski N."/>
            <person name="Timp W."/>
            <person name="Ptitsyn A."/>
            <person name="Khanna P."/>
            <person name="Romanova D.Y."/>
            <person name="Williams P."/>
            <person name="Greenwood S.J."/>
            <person name="Moroz L.L."/>
            <person name="Walt D.R."/>
            <person name="Bodnar A.G."/>
        </authorList>
    </citation>
    <scope>NUCLEOTIDE SEQUENCE</scope>
    <source>
        <strain evidence="6">GMGI-L3</strain>
    </source>
</reference>
<protein>
    <submittedName>
        <fullName evidence="6">Nucleoporin Nup43-like</fullName>
    </submittedName>
</protein>
<dbReference type="Pfam" id="PF00400">
    <property type="entry name" value="WD40"/>
    <property type="match status" value="2"/>
</dbReference>
<dbReference type="InterPro" id="IPR001680">
    <property type="entry name" value="WD40_rpt"/>
</dbReference>
<dbReference type="PROSITE" id="PS50082">
    <property type="entry name" value="WD_REPEATS_2"/>
    <property type="match status" value="1"/>
</dbReference>